<dbReference type="PANTHER" id="PTHR35866">
    <property type="entry name" value="PUTATIVE-RELATED"/>
    <property type="match status" value="1"/>
</dbReference>
<dbReference type="Proteomes" id="UP000824211">
    <property type="component" value="Unassembled WGS sequence"/>
</dbReference>
<dbReference type="EMBL" id="DWXX01000125">
    <property type="protein sequence ID" value="HJB59406.1"/>
    <property type="molecule type" value="Genomic_DNA"/>
</dbReference>
<gene>
    <name evidence="1" type="ORF">H9771_07120</name>
</gene>
<name>A0A9D2MES1_9FIRM</name>
<dbReference type="Pfam" id="PF03692">
    <property type="entry name" value="CxxCxxCC"/>
    <property type="match status" value="1"/>
</dbReference>
<sequence>MSRHAVIDLCGAERAGEGSPRYLGRDAPFPFRCAGCGGCCRQRGDIVLSGYDLYRLARQMRLPPKIAARAFCKVYIGQVSRLPVAHLAPAPAEGGNCPFLTGGRCAVHEARPLVCALYPLGQEISPDRAVRYYAQDARCGLAAPGGTAGGYLAAQGVLQREGEDVLWAVRCMALERQAPGWEAALGPVILRRMQAKLAEALYYRYDTARPWAEQFEANLAWLAGQRARLEEMQRTIDRKNG</sequence>
<dbReference type="InterPro" id="IPR005358">
    <property type="entry name" value="Puta_zinc/iron-chelating_dom"/>
</dbReference>
<dbReference type="PANTHER" id="PTHR35866:SF1">
    <property type="entry name" value="YKGJ FAMILY CYSTEINE CLUSTER PROTEIN"/>
    <property type="match status" value="1"/>
</dbReference>
<evidence type="ECO:0000313" key="1">
    <source>
        <dbReference type="EMBL" id="HJB59406.1"/>
    </source>
</evidence>
<evidence type="ECO:0000313" key="2">
    <source>
        <dbReference type="Proteomes" id="UP000824211"/>
    </source>
</evidence>
<comment type="caution">
    <text evidence="1">The sequence shown here is derived from an EMBL/GenBank/DDBJ whole genome shotgun (WGS) entry which is preliminary data.</text>
</comment>
<dbReference type="AlphaFoldDB" id="A0A9D2MES1"/>
<reference evidence="1" key="2">
    <citation type="submission" date="2021-04" db="EMBL/GenBank/DDBJ databases">
        <authorList>
            <person name="Gilroy R."/>
        </authorList>
    </citation>
    <scope>NUCLEOTIDE SEQUENCE</scope>
    <source>
        <strain evidence="1">ChiHjej9B8-13557</strain>
    </source>
</reference>
<reference evidence="1" key="1">
    <citation type="journal article" date="2021" name="PeerJ">
        <title>Extensive microbial diversity within the chicken gut microbiome revealed by metagenomics and culture.</title>
        <authorList>
            <person name="Gilroy R."/>
            <person name="Ravi A."/>
            <person name="Getino M."/>
            <person name="Pursley I."/>
            <person name="Horton D.L."/>
            <person name="Alikhan N.F."/>
            <person name="Baker D."/>
            <person name="Gharbi K."/>
            <person name="Hall N."/>
            <person name="Watson M."/>
            <person name="Adriaenssens E.M."/>
            <person name="Foster-Nyarko E."/>
            <person name="Jarju S."/>
            <person name="Secka A."/>
            <person name="Antonio M."/>
            <person name="Oren A."/>
            <person name="Chaudhuri R.R."/>
            <person name="La Ragione R."/>
            <person name="Hildebrand F."/>
            <person name="Pallen M.J."/>
        </authorList>
    </citation>
    <scope>NUCLEOTIDE SEQUENCE</scope>
    <source>
        <strain evidence="1">ChiHjej9B8-13557</strain>
    </source>
</reference>
<proteinExistence type="predicted"/>
<protein>
    <submittedName>
        <fullName evidence="1">YkgJ family cysteine cluster protein</fullName>
    </submittedName>
</protein>
<accession>A0A9D2MES1</accession>
<organism evidence="1 2">
    <name type="scientific">Candidatus Faecalibacterium faecipullorum</name>
    <dbReference type="NCBI Taxonomy" id="2838578"/>
    <lineage>
        <taxon>Bacteria</taxon>
        <taxon>Bacillati</taxon>
        <taxon>Bacillota</taxon>
        <taxon>Clostridia</taxon>
        <taxon>Eubacteriales</taxon>
        <taxon>Oscillospiraceae</taxon>
        <taxon>Faecalibacterium</taxon>
    </lineage>
</organism>